<dbReference type="PROSITE" id="PS51318">
    <property type="entry name" value="TAT"/>
    <property type="match status" value="1"/>
</dbReference>
<reference evidence="2 3" key="1">
    <citation type="submission" date="2020-03" db="EMBL/GenBank/DDBJ databases">
        <title>WGS of actinomycetes isolated from Thailand.</title>
        <authorList>
            <person name="Thawai C."/>
        </authorList>
    </citation>
    <scope>NUCLEOTIDE SEQUENCE [LARGE SCALE GENOMIC DNA]</scope>
    <source>
        <strain evidence="2 3">PRB2-1</strain>
    </source>
</reference>
<dbReference type="RefSeq" id="WP_167982418.1">
    <property type="nucleotide sequence ID" value="NZ_JAATEJ010000005.1"/>
</dbReference>
<dbReference type="PANTHER" id="PTHR30290:SF65">
    <property type="entry name" value="MONOACYL PHOSPHATIDYLINOSITOL TETRAMANNOSIDE-BINDING PROTEIN LPQW-RELATED"/>
    <property type="match status" value="1"/>
</dbReference>
<evidence type="ECO:0000313" key="2">
    <source>
        <dbReference type="EMBL" id="NJP43549.1"/>
    </source>
</evidence>
<dbReference type="PANTHER" id="PTHR30290">
    <property type="entry name" value="PERIPLASMIC BINDING COMPONENT OF ABC TRANSPORTER"/>
    <property type="match status" value="1"/>
</dbReference>
<dbReference type="Pfam" id="PF00496">
    <property type="entry name" value="SBP_bac_5"/>
    <property type="match status" value="1"/>
</dbReference>
<comment type="caution">
    <text evidence="2">The sequence shown here is derived from an EMBL/GenBank/DDBJ whole genome shotgun (WGS) entry which is preliminary data.</text>
</comment>
<evidence type="ECO:0000259" key="1">
    <source>
        <dbReference type="Pfam" id="PF00496"/>
    </source>
</evidence>
<dbReference type="SUPFAM" id="SSF53850">
    <property type="entry name" value="Periplasmic binding protein-like II"/>
    <property type="match status" value="1"/>
</dbReference>
<sequence>MSSPLPPSPAPAPHRERPGRRRILAGGAAVAAGLLVQPALSACGASGGAADAHLRVGAAAPAGGITFDPRMPSPGAGALILAHLYDPLVRLRGGSYEMRLASAAEPNADATVWTVTLRTGATFHDGRPVRAADAAYSLRLLYDPKSSALAGGLAAYVDTAGIRALDARTLRIPLTRARGDFVGAFLGALSTVFPEGTTDFAARPTGSGPFRWTASASQAVRLTANADYWDGPVRLAGLEISRLTDPAARVNAVVAGQLDYAVGISAAAARAHAHTAGVTIHRGGAATSNALLLAMNASVPPFDRPEVRQAVRLAADRTQLVRNVLLGQGQVGNDLVGLGLPGYADGLPQRAHDPDQARSLLTRAGVTGVTLQVAELVPGLAESAQVFVQQARQCGLDVRLRTVSADTYFADPAALRRTAFQTFYVINRPAAVHIALMDAKNAPFNFTGAPASFYTALDAALATVDDARRAQRFQEIQQDFHDHGGDLVWGFAEQTDASRSGLAGVAWSQGTPLFHRVTV</sequence>
<dbReference type="Gene3D" id="3.10.105.10">
    <property type="entry name" value="Dipeptide-binding Protein, Domain 3"/>
    <property type="match status" value="1"/>
</dbReference>
<keyword evidence="3" id="KW-1185">Reference proteome</keyword>
<proteinExistence type="predicted"/>
<organism evidence="2 3">
    <name type="scientific">Actinacidiphila epipremni</name>
    <dbReference type="NCBI Taxonomy" id="2053013"/>
    <lineage>
        <taxon>Bacteria</taxon>
        <taxon>Bacillati</taxon>
        <taxon>Actinomycetota</taxon>
        <taxon>Actinomycetes</taxon>
        <taxon>Kitasatosporales</taxon>
        <taxon>Streptomycetaceae</taxon>
        <taxon>Actinacidiphila</taxon>
    </lineage>
</organism>
<dbReference type="InterPro" id="IPR039424">
    <property type="entry name" value="SBP_5"/>
</dbReference>
<accession>A0ABX0ZI72</accession>
<gene>
    <name evidence="2" type="ORF">HCN08_09075</name>
</gene>
<dbReference type="InterPro" id="IPR006311">
    <property type="entry name" value="TAT_signal"/>
</dbReference>
<dbReference type="CDD" id="cd08503">
    <property type="entry name" value="PBP2_NikA_DppA_OppA_like_17"/>
    <property type="match status" value="1"/>
</dbReference>
<protein>
    <submittedName>
        <fullName evidence="2">ABC transporter substrate-binding protein</fullName>
    </submittedName>
</protein>
<dbReference type="EMBL" id="JAATEJ010000005">
    <property type="protein sequence ID" value="NJP43549.1"/>
    <property type="molecule type" value="Genomic_DNA"/>
</dbReference>
<name>A0ABX0ZI72_9ACTN</name>
<dbReference type="Proteomes" id="UP000734511">
    <property type="component" value="Unassembled WGS sequence"/>
</dbReference>
<dbReference type="Gene3D" id="3.40.190.10">
    <property type="entry name" value="Periplasmic binding protein-like II"/>
    <property type="match status" value="1"/>
</dbReference>
<feature type="domain" description="Solute-binding protein family 5" evidence="1">
    <location>
        <begin position="97"/>
        <end position="408"/>
    </location>
</feature>
<dbReference type="InterPro" id="IPR000914">
    <property type="entry name" value="SBP_5_dom"/>
</dbReference>
<evidence type="ECO:0000313" key="3">
    <source>
        <dbReference type="Proteomes" id="UP000734511"/>
    </source>
</evidence>